<dbReference type="STRING" id="1225564.AA309_21015"/>
<dbReference type="GO" id="GO:0000160">
    <property type="term" value="P:phosphorelay signal transduction system"/>
    <property type="evidence" value="ECO:0007669"/>
    <property type="project" value="InterPro"/>
</dbReference>
<evidence type="ECO:0000256" key="1">
    <source>
        <dbReference type="PROSITE-ProRule" id="PRU00169"/>
    </source>
</evidence>
<dbReference type="InterPro" id="IPR001789">
    <property type="entry name" value="Sig_transdc_resp-reg_receiver"/>
</dbReference>
<dbReference type="RefSeq" id="WP_047190965.1">
    <property type="nucleotide sequence ID" value="NZ_LCYG01000056.1"/>
</dbReference>
<feature type="modified residue" description="4-aspartylphosphate" evidence="1">
    <location>
        <position position="64"/>
    </location>
</feature>
<proteinExistence type="predicted"/>
<dbReference type="InterPro" id="IPR011006">
    <property type="entry name" value="CheY-like_superfamily"/>
</dbReference>
<organism evidence="3 4">
    <name type="scientific">Microvirga vignae</name>
    <dbReference type="NCBI Taxonomy" id="1225564"/>
    <lineage>
        <taxon>Bacteria</taxon>
        <taxon>Pseudomonadati</taxon>
        <taxon>Pseudomonadota</taxon>
        <taxon>Alphaproteobacteria</taxon>
        <taxon>Hyphomicrobiales</taxon>
        <taxon>Methylobacteriaceae</taxon>
        <taxon>Microvirga</taxon>
    </lineage>
</organism>
<reference evidence="3 4" key="1">
    <citation type="submission" date="2015-05" db="EMBL/GenBank/DDBJ databases">
        <title>Draft genome sequence of Microvirga vignae strain BR3299, a novel nitrogen fixing bacteria isolated from Brazil semi-aired region.</title>
        <authorList>
            <person name="Zilli J.E."/>
            <person name="Passos S.R."/>
            <person name="Leite J."/>
            <person name="Baldani J.I."/>
            <person name="Xavier G.R."/>
            <person name="Rumjaneck N.G."/>
            <person name="Simoes-Araujo J.L."/>
        </authorList>
    </citation>
    <scope>NUCLEOTIDE SEQUENCE [LARGE SCALE GENOMIC DNA]</scope>
    <source>
        <strain evidence="3 4">BR3299</strain>
    </source>
</reference>
<dbReference type="SUPFAM" id="SSF52172">
    <property type="entry name" value="CheY-like"/>
    <property type="match status" value="1"/>
</dbReference>
<dbReference type="EMBL" id="LCYG01000056">
    <property type="protein sequence ID" value="KLK91334.1"/>
    <property type="molecule type" value="Genomic_DNA"/>
</dbReference>
<dbReference type="Proteomes" id="UP000035489">
    <property type="component" value="Unassembled WGS sequence"/>
</dbReference>
<feature type="domain" description="Response regulatory" evidence="2">
    <location>
        <begin position="13"/>
        <end position="124"/>
    </location>
</feature>
<comment type="caution">
    <text evidence="3">The sequence shown here is derived from an EMBL/GenBank/DDBJ whole genome shotgun (WGS) entry which is preliminary data.</text>
</comment>
<dbReference type="AlphaFoldDB" id="A0A0H1R8F9"/>
<gene>
    <name evidence="3" type="ORF">AA309_21015</name>
</gene>
<evidence type="ECO:0000313" key="4">
    <source>
        <dbReference type="Proteomes" id="UP000035489"/>
    </source>
</evidence>
<name>A0A0H1R8F9_9HYPH</name>
<evidence type="ECO:0000259" key="2">
    <source>
        <dbReference type="PROSITE" id="PS50110"/>
    </source>
</evidence>
<keyword evidence="1" id="KW-0597">Phosphoprotein</keyword>
<dbReference type="OrthoDB" id="582170at2"/>
<evidence type="ECO:0000313" key="3">
    <source>
        <dbReference type="EMBL" id="KLK91334.1"/>
    </source>
</evidence>
<sequence length="127" mass="13874">MTAPPRGALANRRVLIAEDEYFIARDIARALHALGAEVVGPVASRDEVQAILATGERLDAAILDINLNGEMVFPVMEALAARGIPVVFATGYDETAVPDRYQDIPRWQKPFDPQALVQVLPDLVRDP</sequence>
<dbReference type="PROSITE" id="PS50110">
    <property type="entry name" value="RESPONSE_REGULATORY"/>
    <property type="match status" value="1"/>
</dbReference>
<accession>A0A0H1R8F9</accession>
<dbReference type="Gene3D" id="3.40.50.2300">
    <property type="match status" value="1"/>
</dbReference>
<keyword evidence="4" id="KW-1185">Reference proteome</keyword>
<dbReference type="PATRIC" id="fig|1225564.3.peg.5543"/>
<protein>
    <submittedName>
        <fullName evidence="3">Chemotaxis protein CheY</fullName>
    </submittedName>
</protein>